<dbReference type="Pfam" id="PF00665">
    <property type="entry name" value="rve"/>
    <property type="match status" value="1"/>
</dbReference>
<organism evidence="3 4">
    <name type="scientific">Glutamicibacter bergerei</name>
    <dbReference type="NCBI Taxonomy" id="256702"/>
    <lineage>
        <taxon>Bacteria</taxon>
        <taxon>Bacillati</taxon>
        <taxon>Actinomycetota</taxon>
        <taxon>Actinomycetes</taxon>
        <taxon>Micrococcales</taxon>
        <taxon>Micrococcaceae</taxon>
        <taxon>Glutamicibacter</taxon>
    </lineage>
</organism>
<dbReference type="InterPro" id="IPR012337">
    <property type="entry name" value="RNaseH-like_sf"/>
</dbReference>
<dbReference type="NCBIfam" id="NF033516">
    <property type="entry name" value="transpos_IS3"/>
    <property type="match status" value="1"/>
</dbReference>
<dbReference type="InterPro" id="IPR009057">
    <property type="entry name" value="Homeodomain-like_sf"/>
</dbReference>
<dbReference type="InterPro" id="IPR048020">
    <property type="entry name" value="Transpos_IS3"/>
</dbReference>
<name>A0ABV9MLH3_9MICC</name>
<dbReference type="Proteomes" id="UP001595884">
    <property type="component" value="Unassembled WGS sequence"/>
</dbReference>
<dbReference type="PROSITE" id="PS50994">
    <property type="entry name" value="INTEGRASE"/>
    <property type="match status" value="1"/>
</dbReference>
<dbReference type="SUPFAM" id="SSF53098">
    <property type="entry name" value="Ribonuclease H-like"/>
    <property type="match status" value="1"/>
</dbReference>
<protein>
    <submittedName>
        <fullName evidence="3">IS3 family transposase</fullName>
    </submittedName>
</protein>
<accession>A0ABV9MLH3</accession>
<evidence type="ECO:0000256" key="1">
    <source>
        <dbReference type="SAM" id="MobiDB-lite"/>
    </source>
</evidence>
<evidence type="ECO:0000313" key="3">
    <source>
        <dbReference type="EMBL" id="MFC4715640.1"/>
    </source>
</evidence>
<dbReference type="InterPro" id="IPR001584">
    <property type="entry name" value="Integrase_cat-core"/>
</dbReference>
<evidence type="ECO:0000313" key="4">
    <source>
        <dbReference type="Proteomes" id="UP001595884"/>
    </source>
</evidence>
<dbReference type="InterPro" id="IPR036397">
    <property type="entry name" value="RNaseH_sf"/>
</dbReference>
<dbReference type="InterPro" id="IPR050900">
    <property type="entry name" value="Transposase_IS3/IS150/IS904"/>
</dbReference>
<dbReference type="SUPFAM" id="SSF46689">
    <property type="entry name" value="Homeodomain-like"/>
    <property type="match status" value="1"/>
</dbReference>
<comment type="caution">
    <text evidence="3">The sequence shown here is derived from an EMBL/GenBank/DDBJ whole genome shotgun (WGS) entry which is preliminary data.</text>
</comment>
<keyword evidence="4" id="KW-1185">Reference proteome</keyword>
<proteinExistence type="predicted"/>
<sequence length="492" mass="55487">MSITTLKQPAPDVSENRIMDSSPRSDQPRRRTISPAQKLAYLEGYEQAIQTSEGGSYLRANGIYSSHIAEWRKLRNAGILDEHATTGQCGTPRTTKSKLTKEQAEIARLKKELAARDAKLATTQTALDIMGKAPRALGADLEERGFRIDSRAFMKNVFDQLIESGISTRRASSLAGVSRATMARHKRAERFPPKPVDAPRPAPANKLTEAEEALILETLNSDRFVDQAPEQIYAVLLSEGTYLCSVASMYRLLRREKQVAERRRQARHPARKVPELVAYQPGEVFSWDITKLAGPRKGTYFDAYVMIDIYSRYVVGCQVHLRESGALAEAFMKQVFAQDQVPQVVHADRGTSMTSKPVASLLSDLDVLRSHSRPKVSNDNPYSESWFKTLKYMPAFPERFGSLEHARDFMDRFVHAYNTEHRHSGLGFHTPADVHFGMAGHVDDQRLTALEKAWAEHPERFGKNRLPKKMLLPEVAWINEPIKQEDGEKMLV</sequence>
<dbReference type="PANTHER" id="PTHR46889">
    <property type="entry name" value="TRANSPOSASE INSF FOR INSERTION SEQUENCE IS3B-RELATED"/>
    <property type="match status" value="1"/>
</dbReference>
<feature type="domain" description="Integrase catalytic" evidence="2">
    <location>
        <begin position="277"/>
        <end position="439"/>
    </location>
</feature>
<dbReference type="PANTHER" id="PTHR46889:SF4">
    <property type="entry name" value="TRANSPOSASE INSO FOR INSERTION SEQUENCE ELEMENT IS911B-RELATED"/>
    <property type="match status" value="1"/>
</dbReference>
<gene>
    <name evidence="3" type="ORF">ACFO7V_05745</name>
</gene>
<dbReference type="Gene3D" id="3.30.420.10">
    <property type="entry name" value="Ribonuclease H-like superfamily/Ribonuclease H"/>
    <property type="match status" value="1"/>
</dbReference>
<feature type="region of interest" description="Disordered" evidence="1">
    <location>
        <begin position="1"/>
        <end position="32"/>
    </location>
</feature>
<reference evidence="4" key="1">
    <citation type="journal article" date="2019" name="Int. J. Syst. Evol. Microbiol.">
        <title>The Global Catalogue of Microorganisms (GCM) 10K type strain sequencing project: providing services to taxonomists for standard genome sequencing and annotation.</title>
        <authorList>
            <consortium name="The Broad Institute Genomics Platform"/>
            <consortium name="The Broad Institute Genome Sequencing Center for Infectious Disease"/>
            <person name="Wu L."/>
            <person name="Ma J."/>
        </authorList>
    </citation>
    <scope>NUCLEOTIDE SEQUENCE [LARGE SCALE GENOMIC DNA]</scope>
    <source>
        <strain evidence="4">CGMCC 1.12849</strain>
    </source>
</reference>
<dbReference type="EMBL" id="JBHSHE010000022">
    <property type="protein sequence ID" value="MFC4715640.1"/>
    <property type="molecule type" value="Genomic_DNA"/>
</dbReference>
<dbReference type="RefSeq" id="WP_382411891.1">
    <property type="nucleotide sequence ID" value="NZ_JBHSHE010000022.1"/>
</dbReference>
<evidence type="ECO:0000259" key="2">
    <source>
        <dbReference type="PROSITE" id="PS50994"/>
    </source>
</evidence>